<dbReference type="RefSeq" id="WP_326762721.1">
    <property type="nucleotide sequence ID" value="NZ_CP109135.1"/>
</dbReference>
<keyword evidence="2" id="KW-1185">Reference proteome</keyword>
<proteinExistence type="predicted"/>
<dbReference type="Proteomes" id="UP001340816">
    <property type="component" value="Chromosome"/>
</dbReference>
<gene>
    <name evidence="1" type="ORF">OHB35_52535</name>
</gene>
<sequence>MNVVDVVLVHHRSDRTGSPGRLLPLAQERGFAHATHPARMEQKLCRIPFSVVLQALQEFSVSFTDRRRDLSQQVRPVWMTEIRFREADDDLVAGVPDAVGHT</sequence>
<protein>
    <submittedName>
        <fullName evidence="1">Uncharacterized protein</fullName>
    </submittedName>
</protein>
<reference evidence="1 2" key="1">
    <citation type="submission" date="2022-10" db="EMBL/GenBank/DDBJ databases">
        <title>The complete genomes of actinobacterial strains from the NBC collection.</title>
        <authorList>
            <person name="Joergensen T.S."/>
            <person name="Alvarez Arevalo M."/>
            <person name="Sterndorff E.B."/>
            <person name="Faurdal D."/>
            <person name="Vuksanovic O."/>
            <person name="Mourched A.-S."/>
            <person name="Charusanti P."/>
            <person name="Shaw S."/>
            <person name="Blin K."/>
            <person name="Weber T."/>
        </authorList>
    </citation>
    <scope>NUCLEOTIDE SEQUENCE [LARGE SCALE GENOMIC DNA]</scope>
    <source>
        <strain evidence="1 2">NBC 01752</strain>
    </source>
</reference>
<evidence type="ECO:0000313" key="2">
    <source>
        <dbReference type="Proteomes" id="UP001340816"/>
    </source>
</evidence>
<name>A0ABZ1HU68_STRPH</name>
<accession>A0ABZ1HU68</accession>
<evidence type="ECO:0000313" key="1">
    <source>
        <dbReference type="EMBL" id="WSD21183.1"/>
    </source>
</evidence>
<dbReference type="EMBL" id="CP109135">
    <property type="protein sequence ID" value="WSD21183.1"/>
    <property type="molecule type" value="Genomic_DNA"/>
</dbReference>
<organism evidence="1 2">
    <name type="scientific">Streptomyces phaeochromogenes</name>
    <dbReference type="NCBI Taxonomy" id="1923"/>
    <lineage>
        <taxon>Bacteria</taxon>
        <taxon>Bacillati</taxon>
        <taxon>Actinomycetota</taxon>
        <taxon>Actinomycetes</taxon>
        <taxon>Kitasatosporales</taxon>
        <taxon>Streptomycetaceae</taxon>
        <taxon>Streptomyces</taxon>
        <taxon>Streptomyces phaeochromogenes group</taxon>
    </lineage>
</organism>